<proteinExistence type="predicted"/>
<name>E0RWZ7_BUTPB</name>
<dbReference type="eggNOG" id="COG0535">
    <property type="taxonomic scope" value="Bacteria"/>
</dbReference>
<reference evidence="1 2" key="1">
    <citation type="journal article" date="2010" name="PLoS ONE">
        <title>The glycobiome of the rumen bacterium Butyrivibrio proteoclasticus B316(T) highlights adaptation to a polysaccharide-rich environment.</title>
        <authorList>
            <person name="Kelly W.J."/>
            <person name="Leahy S.C."/>
            <person name="Altermann E."/>
            <person name="Yeoman C.J."/>
            <person name="Dunne J.C."/>
            <person name="Kong Z."/>
            <person name="Pacheco D.M."/>
            <person name="Li D."/>
            <person name="Noel S.J."/>
            <person name="Moon C.D."/>
            <person name="Cookson A.L."/>
            <person name="Attwood G.T."/>
        </authorList>
    </citation>
    <scope>NUCLEOTIDE SEQUENCE [LARGE SCALE GENOMIC DNA]</scope>
    <source>
        <strain evidence="2">ATCC 51982 / DSM 14932 / B316</strain>
    </source>
</reference>
<dbReference type="EMBL" id="CP001810">
    <property type="protein sequence ID" value="ADL34905.1"/>
    <property type="molecule type" value="Genomic_DNA"/>
</dbReference>
<evidence type="ECO:0000313" key="1">
    <source>
        <dbReference type="EMBL" id="ADL34905.1"/>
    </source>
</evidence>
<dbReference type="Gene3D" id="3.40.50.720">
    <property type="entry name" value="NAD(P)-binding Rossmann-like Domain"/>
    <property type="match status" value="1"/>
</dbReference>
<dbReference type="Proteomes" id="UP000001299">
    <property type="component" value="Chromosome 1"/>
</dbReference>
<dbReference type="STRING" id="515622.bpr_I2172"/>
<dbReference type="KEGG" id="bpb:bpr_I2172"/>
<sequence>MYLNSNKYLIFGAGFYGQKALEQYGSQNVDFFIDNDSNKIGTFCNGKEIITPARATELAKESRYQVIIASLYAESMAAQLDELGVTEYTFL</sequence>
<keyword evidence="2" id="KW-1185">Reference proteome</keyword>
<dbReference type="AlphaFoldDB" id="E0RWZ7"/>
<accession>E0RWZ7</accession>
<evidence type="ECO:0008006" key="3">
    <source>
        <dbReference type="Google" id="ProtNLM"/>
    </source>
</evidence>
<dbReference type="RefSeq" id="WP_013281558.1">
    <property type="nucleotide sequence ID" value="NC_014387.1"/>
</dbReference>
<organism evidence="1 2">
    <name type="scientific">Butyrivibrio proteoclasticus (strain ATCC 51982 / DSM 14932 / B316)</name>
    <name type="common">Clostridium proteoclasticum</name>
    <dbReference type="NCBI Taxonomy" id="515622"/>
    <lineage>
        <taxon>Bacteria</taxon>
        <taxon>Bacillati</taxon>
        <taxon>Bacillota</taxon>
        <taxon>Clostridia</taxon>
        <taxon>Lachnospirales</taxon>
        <taxon>Lachnospiraceae</taxon>
        <taxon>Butyrivibrio</taxon>
    </lineage>
</organism>
<evidence type="ECO:0000313" key="2">
    <source>
        <dbReference type="Proteomes" id="UP000001299"/>
    </source>
</evidence>
<dbReference type="HOGENOM" id="CLU_2421387_0_0_9"/>
<gene>
    <name evidence="1" type="ordered locus">bpr_I2172</name>
</gene>
<protein>
    <recommendedName>
        <fullName evidence="3">RCK N-terminal domain-containing protein</fullName>
    </recommendedName>
</protein>